<evidence type="ECO:0000313" key="3">
    <source>
        <dbReference type="Proteomes" id="UP000054516"/>
    </source>
</evidence>
<evidence type="ECO:0000313" key="2">
    <source>
        <dbReference type="EMBL" id="GAP82529.2"/>
    </source>
</evidence>
<proteinExistence type="predicted"/>
<dbReference type="OMA" id="WHLALKE"/>
<protein>
    <recommendedName>
        <fullName evidence="1">F-box domain-containing protein</fullName>
    </recommendedName>
</protein>
<dbReference type="AlphaFoldDB" id="A0A1S7UHD0"/>
<dbReference type="OrthoDB" id="4918043at2759"/>
<accession>A0A1S7UHD0</accession>
<name>A0A1S7UHD0_ROSNE</name>
<dbReference type="EMBL" id="DF977446">
    <property type="protein sequence ID" value="GAP82529.2"/>
    <property type="molecule type" value="Genomic_DNA"/>
</dbReference>
<reference evidence="2" key="1">
    <citation type="submission" date="2016-03" db="EMBL/GenBank/DDBJ databases">
        <title>Draft genome sequence of Rosellinia necatrix.</title>
        <authorList>
            <person name="Kanematsu S."/>
        </authorList>
    </citation>
    <scope>NUCLEOTIDE SEQUENCE [LARGE SCALE GENOMIC DNA]</scope>
    <source>
        <strain evidence="2">W97</strain>
    </source>
</reference>
<organism evidence="2">
    <name type="scientific">Rosellinia necatrix</name>
    <name type="common">White root-rot fungus</name>
    <dbReference type="NCBI Taxonomy" id="77044"/>
    <lineage>
        <taxon>Eukaryota</taxon>
        <taxon>Fungi</taxon>
        <taxon>Dikarya</taxon>
        <taxon>Ascomycota</taxon>
        <taxon>Pezizomycotina</taxon>
        <taxon>Sordariomycetes</taxon>
        <taxon>Xylariomycetidae</taxon>
        <taxon>Xylariales</taxon>
        <taxon>Xylariaceae</taxon>
        <taxon>Rosellinia</taxon>
    </lineage>
</organism>
<keyword evidence="3" id="KW-1185">Reference proteome</keyword>
<dbReference type="Pfam" id="PF00646">
    <property type="entry name" value="F-box"/>
    <property type="match status" value="1"/>
</dbReference>
<sequence>MKMPNEILLTLAEHMDTATRLCFMASNKKLYNLINSYEHSISESRAASFPLPPLGNILSSSTHERHVLRPYTFKIVRELELREHRIARLVKYWPQLVSCECPYGLPALTVSQQARLGSVIRRALNQCDRIADIAANEPCVLIPPRYYDYIFDEMYSLPEAMGSTDEELSKFNPLTRIDARLRQIEYIRSLSLEDIAGLFTLVNMIGYQSISSKTITPEKFASKVITEECILRHGTWFVWSDLLGDIDMIVLASYIVEAGKTELRGWEAGTFNAPPGLKMTLSKRFRELVGGETTVQVAINMDTAISKLLGDDE</sequence>
<gene>
    <name evidence="2" type="ORF">SAMD00023353_0100760</name>
</gene>
<dbReference type="InterPro" id="IPR001810">
    <property type="entry name" value="F-box_dom"/>
</dbReference>
<evidence type="ECO:0000259" key="1">
    <source>
        <dbReference type="Pfam" id="PF00646"/>
    </source>
</evidence>
<dbReference type="STRING" id="77044.A0A1S7UHD0"/>
<dbReference type="Proteomes" id="UP000054516">
    <property type="component" value="Unassembled WGS sequence"/>
</dbReference>
<feature type="domain" description="F-box" evidence="1">
    <location>
        <begin position="2"/>
        <end position="36"/>
    </location>
</feature>